<organism evidence="3 4">
    <name type="scientific">Candidatus Magasanikbacteria bacterium RIFCSPHIGHO2_02_FULL_45_10</name>
    <dbReference type="NCBI Taxonomy" id="1798679"/>
    <lineage>
        <taxon>Bacteria</taxon>
        <taxon>Candidatus Magasanikiibacteriota</taxon>
    </lineage>
</organism>
<feature type="region of interest" description="Disordered" evidence="1">
    <location>
        <begin position="47"/>
        <end position="66"/>
    </location>
</feature>
<dbReference type="AlphaFoldDB" id="A0A1F6MBF8"/>
<sequence length="361" mass="39691">MLGLGKNKQSEIPKPSIPVVTIPTEFYAGANPTITFKNVEKVITPKSDSAMPPADKKAFDKSTSAGNGQPLHPATLFSNQKKLFLIGGGLFVLFIILVGGYYFWQSKKTAPIKKAIVVPKNQITATVAPTTTEPLPEPIPEPLIEPTIPVLSEGRLEFPTFLSKSDDLDNDGLTDQEEELFKSDPGIPDTDDDSYLDGSEVFHLYNPVGKEPIRLIESGSVEDYVNPAFGYAVYYPVGWAIGNVDGGYRDMLFSAITGENIEIRVFDKAEQQNFSEWLAANAPSEKIADIADFSNRFNDGGFKRSDDLVYYYVMPTRVYVIAYHTVGTTVANYPAVVEMMARSFRRDSSIEATIPPPPLGL</sequence>
<dbReference type="EMBL" id="MFQA01000023">
    <property type="protein sequence ID" value="OGH68966.1"/>
    <property type="molecule type" value="Genomic_DNA"/>
</dbReference>
<evidence type="ECO:0000256" key="1">
    <source>
        <dbReference type="SAM" id="MobiDB-lite"/>
    </source>
</evidence>
<evidence type="ECO:0000256" key="2">
    <source>
        <dbReference type="SAM" id="Phobius"/>
    </source>
</evidence>
<feature type="transmembrane region" description="Helical" evidence="2">
    <location>
        <begin position="83"/>
        <end position="104"/>
    </location>
</feature>
<comment type="caution">
    <text evidence="3">The sequence shown here is derived from an EMBL/GenBank/DDBJ whole genome shotgun (WGS) entry which is preliminary data.</text>
</comment>
<dbReference type="Proteomes" id="UP000176413">
    <property type="component" value="Unassembled WGS sequence"/>
</dbReference>
<evidence type="ECO:0000313" key="4">
    <source>
        <dbReference type="Proteomes" id="UP000176413"/>
    </source>
</evidence>
<keyword evidence="2" id="KW-0472">Membrane</keyword>
<accession>A0A1F6MBF8</accession>
<reference evidence="3 4" key="1">
    <citation type="journal article" date="2016" name="Nat. Commun.">
        <title>Thousands of microbial genomes shed light on interconnected biogeochemical processes in an aquifer system.</title>
        <authorList>
            <person name="Anantharaman K."/>
            <person name="Brown C.T."/>
            <person name="Hug L.A."/>
            <person name="Sharon I."/>
            <person name="Castelle C.J."/>
            <person name="Probst A.J."/>
            <person name="Thomas B.C."/>
            <person name="Singh A."/>
            <person name="Wilkins M.J."/>
            <person name="Karaoz U."/>
            <person name="Brodie E.L."/>
            <person name="Williams K.H."/>
            <person name="Hubbard S.S."/>
            <person name="Banfield J.F."/>
        </authorList>
    </citation>
    <scope>NUCLEOTIDE SEQUENCE [LARGE SCALE GENOMIC DNA]</scope>
</reference>
<keyword evidence="2" id="KW-1133">Transmembrane helix</keyword>
<proteinExistence type="predicted"/>
<name>A0A1F6MBF8_9BACT</name>
<protein>
    <submittedName>
        <fullName evidence="3">Uncharacterized protein</fullName>
    </submittedName>
</protein>
<gene>
    <name evidence="3" type="ORF">A3D53_01455</name>
</gene>
<evidence type="ECO:0000313" key="3">
    <source>
        <dbReference type="EMBL" id="OGH68966.1"/>
    </source>
</evidence>
<keyword evidence="2" id="KW-0812">Transmembrane</keyword>